<feature type="compositionally biased region" description="Low complexity" evidence="4">
    <location>
        <begin position="372"/>
        <end position="384"/>
    </location>
</feature>
<evidence type="ECO:0000256" key="5">
    <source>
        <dbReference type="SAM" id="Phobius"/>
    </source>
</evidence>
<dbReference type="InterPro" id="IPR049328">
    <property type="entry name" value="TM_ErbB1"/>
</dbReference>
<feature type="region of interest" description="Disordered" evidence="4">
    <location>
        <begin position="351"/>
        <end position="404"/>
    </location>
</feature>
<evidence type="ECO:0000256" key="2">
    <source>
        <dbReference type="ARBA" id="ARBA00022741"/>
    </source>
</evidence>
<evidence type="ECO:0000259" key="6">
    <source>
        <dbReference type="Pfam" id="PF21314"/>
    </source>
</evidence>
<accession>A0A8H4VM05</accession>
<keyword evidence="5" id="KW-1133">Transmembrane helix</keyword>
<organism evidence="7 8">
    <name type="scientific">Agrocybe pediades</name>
    <dbReference type="NCBI Taxonomy" id="84607"/>
    <lineage>
        <taxon>Eukaryota</taxon>
        <taxon>Fungi</taxon>
        <taxon>Dikarya</taxon>
        <taxon>Basidiomycota</taxon>
        <taxon>Agaricomycotina</taxon>
        <taxon>Agaricomycetes</taxon>
        <taxon>Agaricomycetidae</taxon>
        <taxon>Agaricales</taxon>
        <taxon>Agaricineae</taxon>
        <taxon>Strophariaceae</taxon>
        <taxon>Agrocybe</taxon>
    </lineage>
</organism>
<evidence type="ECO:0000313" key="8">
    <source>
        <dbReference type="Proteomes" id="UP000521872"/>
    </source>
</evidence>
<keyword evidence="2" id="KW-0547">Nucleotide-binding</keyword>
<protein>
    <recommendedName>
        <fullName evidence="6">Epidermal growth factor receptor-like transmembrane-juxtamembrane segment domain-containing protein</fullName>
    </recommendedName>
</protein>
<dbReference type="EMBL" id="JAACJL010000044">
    <property type="protein sequence ID" value="KAF4614878.1"/>
    <property type="molecule type" value="Genomic_DNA"/>
</dbReference>
<keyword evidence="5" id="KW-0812">Transmembrane</keyword>
<feature type="transmembrane region" description="Helical" evidence="5">
    <location>
        <begin position="309"/>
        <end position="332"/>
    </location>
</feature>
<keyword evidence="8" id="KW-1185">Reference proteome</keyword>
<keyword evidence="5" id="KW-0472">Membrane</keyword>
<gene>
    <name evidence="7" type="ORF">D9613_002562</name>
</gene>
<evidence type="ECO:0000256" key="1">
    <source>
        <dbReference type="ARBA" id="ARBA00022553"/>
    </source>
</evidence>
<keyword evidence="3" id="KW-0067">ATP-binding</keyword>
<proteinExistence type="predicted"/>
<sequence length="494" mass="52774">MSTRLVVVDDTDSAINYVGPWFQDNSGSQDHVGNYGPAYLSTLHGTTSSATLSYAFNGTQIRVRGTNHPLNDSGVLDPQWECFVDNVSIGATVPFSSPENNWLFCENDQLSDGPHVLTVNATVAKKQTFWFDQIQYTPSAGVLLEDKAVFVDNLDSALKFSHGWAALGGLANLTLVPNATVTFEFVGVSMAWYGSIPIESPKTATTGQYSIDGSDPITFLLRGLPADATTTVYHQKFFETAQLPAGSHTVVVTYLGGAHFTPLTLGYLVVQNGTSSSSPTSSGGQQPTSGAGSGSGSSAKSNSSNNKEAITGGVVGGLIFLLLAALLTFLYLRWRRQRKRAEKEKEIDSYPQPFEYTPSAATPSSRMYTPPASSSVLGYSASGSREQRQQPARKGRHWNRHGSIPRAPVGALSGFLPMNSKARREAEATAAAAAVHVPSGQARQGELAPSPQDAVSPALEESPTTRVIRHEDSGLRLPQPEPQVVEIPPLYTPG</sequence>
<feature type="domain" description="Epidermal growth factor receptor-like transmembrane-juxtamembrane segment" evidence="6">
    <location>
        <begin position="310"/>
        <end position="340"/>
    </location>
</feature>
<name>A0A8H4VM05_9AGAR</name>
<dbReference type="Gene3D" id="2.60.120.260">
    <property type="entry name" value="Galactose-binding domain-like"/>
    <property type="match status" value="2"/>
</dbReference>
<feature type="region of interest" description="Disordered" evidence="4">
    <location>
        <begin position="276"/>
        <end position="305"/>
    </location>
</feature>
<dbReference type="AlphaFoldDB" id="A0A8H4VM05"/>
<evidence type="ECO:0000256" key="4">
    <source>
        <dbReference type="SAM" id="MobiDB-lite"/>
    </source>
</evidence>
<comment type="caution">
    <text evidence="7">The sequence shown here is derived from an EMBL/GenBank/DDBJ whole genome shotgun (WGS) entry which is preliminary data.</text>
</comment>
<dbReference type="Pfam" id="PF21314">
    <property type="entry name" value="TM_ErbB1"/>
    <property type="match status" value="1"/>
</dbReference>
<reference evidence="7 8" key="1">
    <citation type="submission" date="2019-12" db="EMBL/GenBank/DDBJ databases">
        <authorList>
            <person name="Floudas D."/>
            <person name="Bentzer J."/>
            <person name="Ahren D."/>
            <person name="Johansson T."/>
            <person name="Persson P."/>
            <person name="Tunlid A."/>
        </authorList>
    </citation>
    <scope>NUCLEOTIDE SEQUENCE [LARGE SCALE GENOMIC DNA]</scope>
    <source>
        <strain evidence="7 8">CBS 102.39</strain>
    </source>
</reference>
<feature type="compositionally biased region" description="Basic residues" evidence="4">
    <location>
        <begin position="391"/>
        <end position="400"/>
    </location>
</feature>
<feature type="region of interest" description="Disordered" evidence="4">
    <location>
        <begin position="436"/>
        <end position="494"/>
    </location>
</feature>
<dbReference type="GO" id="GO:0005524">
    <property type="term" value="F:ATP binding"/>
    <property type="evidence" value="ECO:0007669"/>
    <property type="project" value="UniProtKB-KW"/>
</dbReference>
<evidence type="ECO:0000256" key="3">
    <source>
        <dbReference type="ARBA" id="ARBA00022840"/>
    </source>
</evidence>
<dbReference type="Proteomes" id="UP000521872">
    <property type="component" value="Unassembled WGS sequence"/>
</dbReference>
<evidence type="ECO:0000313" key="7">
    <source>
        <dbReference type="EMBL" id="KAF4614878.1"/>
    </source>
</evidence>
<feature type="compositionally biased region" description="Low complexity" evidence="4">
    <location>
        <begin position="482"/>
        <end position="494"/>
    </location>
</feature>
<keyword evidence="1" id="KW-0597">Phosphoprotein</keyword>